<dbReference type="Pfam" id="PF03553">
    <property type="entry name" value="Na_H_antiporter"/>
    <property type="match status" value="2"/>
</dbReference>
<evidence type="ECO:0000256" key="4">
    <source>
        <dbReference type="ARBA" id="ARBA00022475"/>
    </source>
</evidence>
<protein>
    <submittedName>
        <fullName evidence="11">Na+/H+ antiporter NhaC</fullName>
    </submittedName>
</protein>
<dbReference type="InterPro" id="IPR052180">
    <property type="entry name" value="NhaC_Na-H+_Antiporter"/>
</dbReference>
<gene>
    <name evidence="11" type="primary">nhaC</name>
    <name evidence="11" type="ORF">ACFOKA_08415</name>
</gene>
<feature type="domain" description="Na+/H+ antiporter NhaC-like C-terminal" evidence="10">
    <location>
        <begin position="166"/>
        <end position="284"/>
    </location>
</feature>
<dbReference type="PANTHER" id="PTHR33451">
    <property type="entry name" value="MALATE-2H(+)/NA(+)-LACTATE ANTIPORTER"/>
    <property type="match status" value="1"/>
</dbReference>
<feature type="transmembrane region" description="Helical" evidence="9">
    <location>
        <begin position="147"/>
        <end position="169"/>
    </location>
</feature>
<feature type="transmembrane region" description="Helical" evidence="9">
    <location>
        <begin position="38"/>
        <end position="57"/>
    </location>
</feature>
<keyword evidence="7 9" id="KW-0472">Membrane</keyword>
<evidence type="ECO:0000256" key="8">
    <source>
        <dbReference type="ARBA" id="ARBA00038435"/>
    </source>
</evidence>
<evidence type="ECO:0000256" key="3">
    <source>
        <dbReference type="ARBA" id="ARBA00022449"/>
    </source>
</evidence>
<feature type="transmembrane region" description="Helical" evidence="9">
    <location>
        <begin position="264"/>
        <end position="281"/>
    </location>
</feature>
<dbReference type="InterPro" id="IPR018461">
    <property type="entry name" value="Na/H_Antiport_NhaC-like_C"/>
</dbReference>
<keyword evidence="2" id="KW-0813">Transport</keyword>
<evidence type="ECO:0000259" key="10">
    <source>
        <dbReference type="Pfam" id="PF03553"/>
    </source>
</evidence>
<sequence length="513" mass="55507">MRTKTVVNPSLLDALIPVLFLIVSLYFSVTLYGPSSSYGANQLALILSGCIAIVIGFKNGNSWKTIEHAISEGISKSINALFILLMVGSLIGTWILSGTVPAMIYYGLQIIHPDVFYVTACILCALTSLSIGSSWSTAGTIGVGLMGVAFGLGLSPAITAGAIISGAYFGDKLSPLSDTTNLASASTETDIFEHIRHMLWTTVPSISLALMLYLIIGLNSSPITGEINIGENLRLIEQNFNIGPHLFIPLIVVFYMAIKKYPAFPTLTIGMLLGAVFAVVFQPETIHTFSLLATERSMSPDEFAAYSAQVQNGNISPAMQTLDGVWRAMVDRFMISSGNPEFDELFYNGGMTKMVNTVWLAMCSMFFGSIMERLGMLQRVVDSLVKSVKTTGGLILTTAASCISVNILSGDQYMAIILPGRMFRAEFKAKNLASKNLSRAVEDTATMTSVLVPWNTCSVYMFGVLGVSAFAFAPFCFFNIISPCMTILYGYLNFKIEPLAEQAVTEEVPEKTL</sequence>
<keyword evidence="5 9" id="KW-0812">Transmembrane</keyword>
<feature type="transmembrane region" description="Helical" evidence="9">
    <location>
        <begin position="78"/>
        <end position="96"/>
    </location>
</feature>
<evidence type="ECO:0000256" key="5">
    <source>
        <dbReference type="ARBA" id="ARBA00022692"/>
    </source>
</evidence>
<keyword evidence="12" id="KW-1185">Reference proteome</keyword>
<feature type="transmembrane region" description="Helical" evidence="9">
    <location>
        <begin position="459"/>
        <end position="481"/>
    </location>
</feature>
<feature type="transmembrane region" description="Helical" evidence="9">
    <location>
        <begin position="198"/>
        <end position="218"/>
    </location>
</feature>
<feature type="transmembrane region" description="Helical" evidence="9">
    <location>
        <begin position="354"/>
        <end position="371"/>
    </location>
</feature>
<evidence type="ECO:0000256" key="9">
    <source>
        <dbReference type="SAM" id="Phobius"/>
    </source>
</evidence>
<evidence type="ECO:0000313" key="12">
    <source>
        <dbReference type="Proteomes" id="UP001595444"/>
    </source>
</evidence>
<evidence type="ECO:0000256" key="2">
    <source>
        <dbReference type="ARBA" id="ARBA00022448"/>
    </source>
</evidence>
<evidence type="ECO:0000256" key="1">
    <source>
        <dbReference type="ARBA" id="ARBA00004651"/>
    </source>
</evidence>
<comment type="subcellular location">
    <subcellularLocation>
        <location evidence="1">Cell membrane</location>
        <topology evidence="1">Multi-pass membrane protein</topology>
    </subcellularLocation>
</comment>
<feature type="domain" description="Na+/H+ antiporter NhaC-like C-terminal" evidence="10">
    <location>
        <begin position="310"/>
        <end position="493"/>
    </location>
</feature>
<name>A0ABV7D509_9PROT</name>
<keyword evidence="3" id="KW-0050">Antiport</keyword>
<feature type="transmembrane region" description="Helical" evidence="9">
    <location>
        <begin position="239"/>
        <end position="258"/>
    </location>
</feature>
<dbReference type="NCBIfam" id="TIGR00931">
    <property type="entry name" value="antiport_nhaC"/>
    <property type="match status" value="1"/>
</dbReference>
<evidence type="ECO:0000256" key="6">
    <source>
        <dbReference type="ARBA" id="ARBA00022989"/>
    </source>
</evidence>
<evidence type="ECO:0000313" key="11">
    <source>
        <dbReference type="EMBL" id="MFC3051926.1"/>
    </source>
</evidence>
<dbReference type="PANTHER" id="PTHR33451:SF3">
    <property type="entry name" value="MALATE-2H(+)_NA(+)-LACTATE ANTIPORTER"/>
    <property type="match status" value="1"/>
</dbReference>
<keyword evidence="6 9" id="KW-1133">Transmembrane helix</keyword>
<comment type="similarity">
    <text evidence="8">Belongs to the NhaC Na(+)/H(+) (TC 2.A.35) antiporter family.</text>
</comment>
<proteinExistence type="inferred from homology"/>
<feature type="transmembrane region" description="Helical" evidence="9">
    <location>
        <begin position="116"/>
        <end position="135"/>
    </location>
</feature>
<dbReference type="InterPro" id="IPR004770">
    <property type="entry name" value="Na/H_antiport_NhaC"/>
</dbReference>
<dbReference type="Proteomes" id="UP001595444">
    <property type="component" value="Unassembled WGS sequence"/>
</dbReference>
<organism evidence="11 12">
    <name type="scientific">Kordiimonas pumila</name>
    <dbReference type="NCBI Taxonomy" id="2161677"/>
    <lineage>
        <taxon>Bacteria</taxon>
        <taxon>Pseudomonadati</taxon>
        <taxon>Pseudomonadota</taxon>
        <taxon>Alphaproteobacteria</taxon>
        <taxon>Kordiimonadales</taxon>
        <taxon>Kordiimonadaceae</taxon>
        <taxon>Kordiimonas</taxon>
    </lineage>
</organism>
<dbReference type="EMBL" id="JBHRSL010000006">
    <property type="protein sequence ID" value="MFC3051926.1"/>
    <property type="molecule type" value="Genomic_DNA"/>
</dbReference>
<evidence type="ECO:0000256" key="7">
    <source>
        <dbReference type="ARBA" id="ARBA00023136"/>
    </source>
</evidence>
<comment type="caution">
    <text evidence="11">The sequence shown here is derived from an EMBL/GenBank/DDBJ whole genome shotgun (WGS) entry which is preliminary data.</text>
</comment>
<feature type="transmembrane region" description="Helical" evidence="9">
    <location>
        <begin position="12"/>
        <end position="32"/>
    </location>
</feature>
<accession>A0ABV7D509</accession>
<reference evidence="12" key="1">
    <citation type="journal article" date="2019" name="Int. J. Syst. Evol. Microbiol.">
        <title>The Global Catalogue of Microorganisms (GCM) 10K type strain sequencing project: providing services to taxonomists for standard genome sequencing and annotation.</title>
        <authorList>
            <consortium name="The Broad Institute Genomics Platform"/>
            <consortium name="The Broad Institute Genome Sequencing Center for Infectious Disease"/>
            <person name="Wu L."/>
            <person name="Ma J."/>
        </authorList>
    </citation>
    <scope>NUCLEOTIDE SEQUENCE [LARGE SCALE GENOMIC DNA]</scope>
    <source>
        <strain evidence="12">KCTC 62164</strain>
    </source>
</reference>
<dbReference type="RefSeq" id="WP_194215344.1">
    <property type="nucleotide sequence ID" value="NZ_CP061205.1"/>
</dbReference>
<keyword evidence="4" id="KW-1003">Cell membrane</keyword>